<dbReference type="AlphaFoldDB" id="A0A2V4IMU7"/>
<sequence>MADAKQKLLKHIADPDSAKFETLYKFKAAYASGKKYEGVCGYVNFRGAEGGYEGFTPFMVIGDVVSYYGDHLSHNQNFLRQFCTRPRLG</sequence>
<evidence type="ECO:0000313" key="2">
    <source>
        <dbReference type="Proteomes" id="UP000247620"/>
    </source>
</evidence>
<comment type="caution">
    <text evidence="1">The sequence shown here is derived from an EMBL/GenBank/DDBJ whole genome shotgun (WGS) entry which is preliminary data.</text>
</comment>
<reference evidence="1 2" key="1">
    <citation type="submission" date="2018-06" db="EMBL/GenBank/DDBJ databases">
        <title>Pseudomonas diversity within urban Lake Michigan freshwaters.</title>
        <authorList>
            <person name="Batrich M."/>
            <person name="Hatzopoulos T."/>
            <person name="Putonti C."/>
        </authorList>
    </citation>
    <scope>NUCLEOTIDE SEQUENCE [LARGE SCALE GENOMIC DNA]</scope>
    <source>
        <strain evidence="1 2">LBp-160603</strain>
    </source>
</reference>
<proteinExistence type="predicted"/>
<dbReference type="EMBL" id="QJRO01000003">
    <property type="protein sequence ID" value="PYB84370.1"/>
    <property type="molecule type" value="Genomic_DNA"/>
</dbReference>
<dbReference type="Proteomes" id="UP000247620">
    <property type="component" value="Unassembled WGS sequence"/>
</dbReference>
<gene>
    <name evidence="1" type="ORF">DMX07_07520</name>
</gene>
<name>A0A2V4IMU7_9PSED</name>
<evidence type="ECO:0000313" key="1">
    <source>
        <dbReference type="EMBL" id="PYB84370.1"/>
    </source>
</evidence>
<organism evidence="1 2">
    <name type="scientific">Pseudomonas soli</name>
    <dbReference type="NCBI Taxonomy" id="1306993"/>
    <lineage>
        <taxon>Bacteria</taxon>
        <taxon>Pseudomonadati</taxon>
        <taxon>Pseudomonadota</taxon>
        <taxon>Gammaproteobacteria</taxon>
        <taxon>Pseudomonadales</taxon>
        <taxon>Pseudomonadaceae</taxon>
        <taxon>Pseudomonas</taxon>
    </lineage>
</organism>
<accession>A0A2V4IMU7</accession>
<protein>
    <submittedName>
        <fullName evidence="1">Uncharacterized protein</fullName>
    </submittedName>
</protein>